<dbReference type="PROSITE" id="PS51666">
    <property type="entry name" value="QLQ"/>
    <property type="match status" value="1"/>
</dbReference>
<organism evidence="9 10">
    <name type="scientific">Ricinus communis</name>
    <name type="common">Castor bean</name>
    <dbReference type="NCBI Taxonomy" id="3988"/>
    <lineage>
        <taxon>Eukaryota</taxon>
        <taxon>Viridiplantae</taxon>
        <taxon>Streptophyta</taxon>
        <taxon>Embryophyta</taxon>
        <taxon>Tracheophyta</taxon>
        <taxon>Spermatophyta</taxon>
        <taxon>Magnoliopsida</taxon>
        <taxon>eudicotyledons</taxon>
        <taxon>Gunneridae</taxon>
        <taxon>Pentapetalae</taxon>
        <taxon>rosids</taxon>
        <taxon>fabids</taxon>
        <taxon>Malpighiales</taxon>
        <taxon>Euphorbiaceae</taxon>
        <taxon>Acalyphoideae</taxon>
        <taxon>Acalypheae</taxon>
        <taxon>Ricinus</taxon>
    </lineage>
</organism>
<dbReference type="InterPro" id="IPR014977">
    <property type="entry name" value="WRC_dom"/>
</dbReference>
<sequence>MGTRSGVSFVGSKKEDKAKDLEVLRMQAKESYRVMSEDHHHHEGSTQLLPSSSSSSSSCSGSFDGGGSGAGAGGPLFYSRSNRVACFGDIYDVVGASDADAVLAGSKFSSFTFNLSGEMTPSSMNMGVPFTAAQLQELERQTIIYKHMMASIPVPPELLIPITKTQSNASPTQFHVVKGSLEMGISSCTNSDPEPWRCKRTDGKKWRCSRDVAPDQKYCERHSHKSRPRSRKPVELHTDSMASNSNNYITNTQLLNQKPHFPSQTNSHLSNFPSAMVSASATAANSFNQPRGLEWFLKGETAPVPSNSDQEWHYLKQDRIKGSDEKLYHYREGQYDSNSYMNLRDNSHSLQAHRLNENCSLLLSPKSTILNPSSQTQAQETRHFLDAWSTAMRESNAGGLDHDQCSDSSSEKILPLSTLTLSMCGVSQTNEENDNGQASSTFGIMGSDKDAASVLRPHWMMNHGSWMSSPPGGPLAEALCLGISNSTRADSNLASSNGSSYDINNNS</sequence>
<gene>
    <name evidence="9" type="ORF">RCOM_1313650</name>
</gene>
<dbReference type="PANTHER" id="PTHR31602:SF3">
    <property type="entry name" value="GROWTH-REGULATING FACTOR 8"/>
    <property type="match status" value="1"/>
</dbReference>
<keyword evidence="5" id="KW-0804">Transcription</keyword>
<comment type="subcellular location">
    <subcellularLocation>
        <location evidence="1 4 5">Nucleus</location>
    </subcellularLocation>
</comment>
<comment type="domain">
    <text evidence="5">The QLQ domain and WRC domain may be involved in protein-protein interaction and DNA-binding, respectively.</text>
</comment>
<keyword evidence="5" id="KW-0010">Activator</keyword>
<dbReference type="OrthoDB" id="841551at2759"/>
<feature type="region of interest" description="Disordered" evidence="6">
    <location>
        <begin position="32"/>
        <end position="65"/>
    </location>
</feature>
<dbReference type="SMART" id="SM00951">
    <property type="entry name" value="QLQ"/>
    <property type="match status" value="1"/>
</dbReference>
<dbReference type="GO" id="GO:0006351">
    <property type="term" value="P:DNA-templated transcription"/>
    <property type="evidence" value="ECO:0007669"/>
    <property type="project" value="UniProtKB-UniRule"/>
</dbReference>
<dbReference type="InterPro" id="IPR031137">
    <property type="entry name" value="GRF"/>
</dbReference>
<reference evidence="10" key="1">
    <citation type="journal article" date="2010" name="Nat. Biotechnol.">
        <title>Draft genome sequence of the oilseed species Ricinus communis.</title>
        <authorList>
            <person name="Chan A.P."/>
            <person name="Crabtree J."/>
            <person name="Zhao Q."/>
            <person name="Lorenzi H."/>
            <person name="Orvis J."/>
            <person name="Puiu D."/>
            <person name="Melake-Berhan A."/>
            <person name="Jones K.M."/>
            <person name="Redman J."/>
            <person name="Chen G."/>
            <person name="Cahoon E.B."/>
            <person name="Gedil M."/>
            <person name="Stanke M."/>
            <person name="Haas B.J."/>
            <person name="Wortman J.R."/>
            <person name="Fraser-Liggett C.M."/>
            <person name="Ravel J."/>
            <person name="Rabinowicz P.D."/>
        </authorList>
    </citation>
    <scope>NUCLEOTIDE SEQUENCE [LARGE SCALE GENOMIC DNA]</scope>
    <source>
        <strain evidence="10">cv. Hale</strain>
    </source>
</reference>
<evidence type="ECO:0000313" key="9">
    <source>
        <dbReference type="EMBL" id="EEF43454.1"/>
    </source>
</evidence>
<protein>
    <recommendedName>
        <fullName evidence="5">Growth-regulating factor</fullName>
    </recommendedName>
</protein>
<evidence type="ECO:0000256" key="1">
    <source>
        <dbReference type="ARBA" id="ARBA00004123"/>
    </source>
</evidence>
<dbReference type="GO" id="GO:0005634">
    <property type="term" value="C:nucleus"/>
    <property type="evidence" value="ECO:0007669"/>
    <property type="project" value="UniProtKB-SubCell"/>
</dbReference>
<dbReference type="GO" id="GO:0005524">
    <property type="term" value="F:ATP binding"/>
    <property type="evidence" value="ECO:0007669"/>
    <property type="project" value="UniProtKB-UniRule"/>
</dbReference>
<dbReference type="GO" id="GO:0099402">
    <property type="term" value="P:plant organ development"/>
    <property type="evidence" value="ECO:0007669"/>
    <property type="project" value="UniProtKB-ARBA"/>
</dbReference>
<evidence type="ECO:0000259" key="7">
    <source>
        <dbReference type="PROSITE" id="PS51666"/>
    </source>
</evidence>
<feature type="short sequence motif" description="Bipartite nuclear localization signal" evidence="4">
    <location>
        <begin position="197"/>
        <end position="207"/>
    </location>
</feature>
<feature type="domain" description="QLQ" evidence="7">
    <location>
        <begin position="129"/>
        <end position="164"/>
    </location>
</feature>
<comment type="function">
    <text evidence="5">Transcription activator.</text>
</comment>
<feature type="domain" description="WRC" evidence="8">
    <location>
        <begin position="192"/>
        <end position="236"/>
    </location>
</feature>
<evidence type="ECO:0000256" key="4">
    <source>
        <dbReference type="PROSITE-ProRule" id="PRU01002"/>
    </source>
</evidence>
<dbReference type="Pfam" id="PF08880">
    <property type="entry name" value="QLQ"/>
    <property type="match status" value="1"/>
</dbReference>
<dbReference type="EMBL" id="EQ973832">
    <property type="protein sequence ID" value="EEF43454.1"/>
    <property type="molecule type" value="Genomic_DNA"/>
</dbReference>
<dbReference type="eggNOG" id="ENOG502QVQ2">
    <property type="taxonomic scope" value="Eukaryota"/>
</dbReference>
<dbReference type="KEGG" id="rcu:8288854"/>
<dbReference type="STRING" id="3988.B9RYV2"/>
<dbReference type="PANTHER" id="PTHR31602">
    <property type="entry name" value="GROWTH-REGULATING FACTOR 5"/>
    <property type="match status" value="1"/>
</dbReference>
<keyword evidence="10" id="KW-1185">Reference proteome</keyword>
<evidence type="ECO:0000256" key="6">
    <source>
        <dbReference type="SAM" id="MobiDB-lite"/>
    </source>
</evidence>
<feature type="compositionally biased region" description="Low complexity" evidence="6">
    <location>
        <begin position="51"/>
        <end position="62"/>
    </location>
</feature>
<comment type="similarity">
    <text evidence="2 5">Belongs to the GRF family.</text>
</comment>
<dbReference type="Proteomes" id="UP000008311">
    <property type="component" value="Unassembled WGS sequence"/>
</dbReference>
<evidence type="ECO:0000259" key="8">
    <source>
        <dbReference type="PROSITE" id="PS51667"/>
    </source>
</evidence>
<dbReference type="InParanoid" id="B9RYV2"/>
<accession>B9RYV2</accession>
<keyword evidence="5" id="KW-0805">Transcription regulation</keyword>
<feature type="short sequence motif" description="Bipartite nuclear localization signal" evidence="4">
    <location>
        <begin position="225"/>
        <end position="232"/>
    </location>
</feature>
<name>B9RYV2_RICCO</name>
<dbReference type="Pfam" id="PF08879">
    <property type="entry name" value="WRC"/>
    <property type="match status" value="1"/>
</dbReference>
<evidence type="ECO:0000313" key="10">
    <source>
        <dbReference type="Proteomes" id="UP000008311"/>
    </source>
</evidence>
<dbReference type="GO" id="GO:0006355">
    <property type="term" value="P:regulation of DNA-templated transcription"/>
    <property type="evidence" value="ECO:0007669"/>
    <property type="project" value="InterPro"/>
</dbReference>
<feature type="compositionally biased region" description="Basic and acidic residues" evidence="6">
    <location>
        <begin position="32"/>
        <end position="44"/>
    </location>
</feature>
<dbReference type="OMA" id="PYPQFYG"/>
<keyword evidence="3 4" id="KW-0539">Nucleus</keyword>
<evidence type="ECO:0000256" key="3">
    <source>
        <dbReference type="ARBA" id="ARBA00023242"/>
    </source>
</evidence>
<evidence type="ECO:0000256" key="2">
    <source>
        <dbReference type="ARBA" id="ARBA00008122"/>
    </source>
</evidence>
<dbReference type="InterPro" id="IPR014978">
    <property type="entry name" value="Gln-Leu-Gln_QLQ"/>
</dbReference>
<dbReference type="PROSITE" id="PS51667">
    <property type="entry name" value="WRC"/>
    <property type="match status" value="1"/>
</dbReference>
<evidence type="ECO:0000256" key="5">
    <source>
        <dbReference type="RuleBase" id="RU367127"/>
    </source>
</evidence>
<proteinExistence type="inferred from homology"/>
<dbReference type="AlphaFoldDB" id="B9RYV2"/>